<evidence type="ECO:0000259" key="10">
    <source>
        <dbReference type="Pfam" id="PF12627"/>
    </source>
</evidence>
<protein>
    <submittedName>
        <fullName evidence="11">Poly(A) polymerase</fullName>
    </submittedName>
</protein>
<evidence type="ECO:0000259" key="9">
    <source>
        <dbReference type="Pfam" id="PF01743"/>
    </source>
</evidence>
<comment type="caution">
    <text evidence="11">The sequence shown here is derived from an EMBL/GenBank/DDBJ whole genome shotgun (WGS) entry which is preliminary data.</text>
</comment>
<accession>A0A3M0CWR2</accession>
<evidence type="ECO:0000256" key="4">
    <source>
        <dbReference type="ARBA" id="ARBA00022695"/>
    </source>
</evidence>
<reference evidence="11 12" key="1">
    <citation type="submission" date="2018-10" db="EMBL/GenBank/DDBJ databases">
        <title>Genomic Encyclopedia of Archaeal and Bacterial Type Strains, Phase II (KMG-II): from individual species to whole genera.</title>
        <authorList>
            <person name="Goeker M."/>
        </authorList>
    </citation>
    <scope>NUCLEOTIDE SEQUENCE [LARGE SCALE GENOMIC DNA]</scope>
    <source>
        <strain evidence="11 12">DSM 25217</strain>
    </source>
</reference>
<sequence>MTRRDSDTGGAGVLKPDWMSRPVVVAVIDALGRDNIRFVGGAVRDSLIGRPVTDFDAATRLTPDLVVERLRAAGIGAVPTGIDHGTVTAVAHGGQIEITTLRHDVKTDGRHARVAFTRNWAEDAGRRDFTMNALYLSPDGTLHDPVGGLADIKTGRVRFIGDAGCRIDEDALRILRFFRFFATHGTPPMDEEALTACTVRAHQLATLSRERVRDETLKLLAAAKPDAAVAAMADAGLWPYVLPPGSGVVDIALFSRLLDCERIGQRPPDTLGRLMALAGGQDADPCALKASLRLSGADGKTLAAIQAAFKYLAAGENGLGESLYRSGPRATAEAVMILACDTKIPVREWLAQVDRWRPRSCPVRGRDVIAAGLAVPGPAVGDLVARAERAWISSGFKFSRDRLLALLKGID</sequence>
<dbReference type="Pfam" id="PF01743">
    <property type="entry name" value="PolyA_pol"/>
    <property type="match status" value="1"/>
</dbReference>
<comment type="cofactor">
    <cofactor evidence="1">
        <name>Mg(2+)</name>
        <dbReference type="ChEBI" id="CHEBI:18420"/>
    </cofactor>
</comment>
<dbReference type="CDD" id="cd05398">
    <property type="entry name" value="NT_ClassII-CCAase"/>
    <property type="match status" value="1"/>
</dbReference>
<dbReference type="GO" id="GO:0000166">
    <property type="term" value="F:nucleotide binding"/>
    <property type="evidence" value="ECO:0007669"/>
    <property type="project" value="UniProtKB-KW"/>
</dbReference>
<evidence type="ECO:0000256" key="3">
    <source>
        <dbReference type="ARBA" id="ARBA00022694"/>
    </source>
</evidence>
<keyword evidence="12" id="KW-1185">Reference proteome</keyword>
<keyword evidence="2 8" id="KW-0808">Transferase</keyword>
<dbReference type="Gene3D" id="3.30.460.10">
    <property type="entry name" value="Beta Polymerase, domain 2"/>
    <property type="match status" value="1"/>
</dbReference>
<evidence type="ECO:0000256" key="7">
    <source>
        <dbReference type="ARBA" id="ARBA00022842"/>
    </source>
</evidence>
<dbReference type="PANTHER" id="PTHR46173:SF1">
    <property type="entry name" value="CCA TRNA NUCLEOTIDYLTRANSFERASE 1, MITOCHONDRIAL"/>
    <property type="match status" value="1"/>
</dbReference>
<dbReference type="InterPro" id="IPR032828">
    <property type="entry name" value="PolyA_RNA-bd"/>
</dbReference>
<evidence type="ECO:0000313" key="11">
    <source>
        <dbReference type="EMBL" id="RMB11776.1"/>
    </source>
</evidence>
<name>A0A3M0CWR2_9PROT</name>
<dbReference type="PANTHER" id="PTHR46173">
    <property type="entry name" value="CCA TRNA NUCLEOTIDYLTRANSFERASE 1, MITOCHONDRIAL"/>
    <property type="match status" value="1"/>
</dbReference>
<feature type="domain" description="tRNA nucleotidyltransferase/poly(A) polymerase RNA and SrmB- binding" evidence="10">
    <location>
        <begin position="189"/>
        <end position="243"/>
    </location>
</feature>
<dbReference type="GO" id="GO:0046872">
    <property type="term" value="F:metal ion binding"/>
    <property type="evidence" value="ECO:0007669"/>
    <property type="project" value="UniProtKB-KW"/>
</dbReference>
<dbReference type="SUPFAM" id="SSF81891">
    <property type="entry name" value="Poly A polymerase C-terminal region-like"/>
    <property type="match status" value="1"/>
</dbReference>
<dbReference type="EMBL" id="REFR01000009">
    <property type="protein sequence ID" value="RMB11776.1"/>
    <property type="molecule type" value="Genomic_DNA"/>
</dbReference>
<dbReference type="Gene3D" id="1.10.3090.10">
    <property type="entry name" value="cca-adding enzyme, domain 2"/>
    <property type="match status" value="1"/>
</dbReference>
<dbReference type="GO" id="GO:0008033">
    <property type="term" value="P:tRNA processing"/>
    <property type="evidence" value="ECO:0007669"/>
    <property type="project" value="UniProtKB-KW"/>
</dbReference>
<dbReference type="GO" id="GO:0016779">
    <property type="term" value="F:nucleotidyltransferase activity"/>
    <property type="evidence" value="ECO:0007669"/>
    <property type="project" value="UniProtKB-KW"/>
</dbReference>
<keyword evidence="5" id="KW-0479">Metal-binding</keyword>
<feature type="domain" description="Poly A polymerase head" evidence="9">
    <location>
        <begin position="37"/>
        <end position="158"/>
    </location>
</feature>
<evidence type="ECO:0000256" key="2">
    <source>
        <dbReference type="ARBA" id="ARBA00022679"/>
    </source>
</evidence>
<gene>
    <name evidence="11" type="ORF">BXY39_0259</name>
</gene>
<organism evidence="11 12">
    <name type="scientific">Eilatimonas milleporae</name>
    <dbReference type="NCBI Taxonomy" id="911205"/>
    <lineage>
        <taxon>Bacteria</taxon>
        <taxon>Pseudomonadati</taxon>
        <taxon>Pseudomonadota</taxon>
        <taxon>Alphaproteobacteria</taxon>
        <taxon>Kordiimonadales</taxon>
        <taxon>Kordiimonadaceae</taxon>
        <taxon>Eilatimonas</taxon>
    </lineage>
</organism>
<dbReference type="InterPro" id="IPR050264">
    <property type="entry name" value="Bact_CCA-adding_enz_type3_sf"/>
</dbReference>
<dbReference type="InterPro" id="IPR002646">
    <property type="entry name" value="PolA_pol_head_dom"/>
</dbReference>
<dbReference type="InParanoid" id="A0A3M0CWR2"/>
<evidence type="ECO:0000256" key="6">
    <source>
        <dbReference type="ARBA" id="ARBA00022741"/>
    </source>
</evidence>
<keyword evidence="7" id="KW-0460">Magnesium</keyword>
<evidence type="ECO:0000256" key="1">
    <source>
        <dbReference type="ARBA" id="ARBA00001946"/>
    </source>
</evidence>
<evidence type="ECO:0000256" key="8">
    <source>
        <dbReference type="RuleBase" id="RU003953"/>
    </source>
</evidence>
<keyword evidence="6" id="KW-0547">Nucleotide-binding</keyword>
<keyword evidence="4" id="KW-0548">Nucleotidyltransferase</keyword>
<dbReference type="Proteomes" id="UP000271227">
    <property type="component" value="Unassembled WGS sequence"/>
</dbReference>
<proteinExistence type="inferred from homology"/>
<dbReference type="AlphaFoldDB" id="A0A3M0CWR2"/>
<dbReference type="GO" id="GO:0000049">
    <property type="term" value="F:tRNA binding"/>
    <property type="evidence" value="ECO:0007669"/>
    <property type="project" value="TreeGrafter"/>
</dbReference>
<evidence type="ECO:0000256" key="5">
    <source>
        <dbReference type="ARBA" id="ARBA00022723"/>
    </source>
</evidence>
<evidence type="ECO:0000313" key="12">
    <source>
        <dbReference type="Proteomes" id="UP000271227"/>
    </source>
</evidence>
<comment type="similarity">
    <text evidence="8">Belongs to the tRNA nucleotidyltransferase/poly(A) polymerase family.</text>
</comment>
<keyword evidence="3" id="KW-0819">tRNA processing</keyword>
<dbReference type="Pfam" id="PF12627">
    <property type="entry name" value="PolyA_pol_RNAbd"/>
    <property type="match status" value="1"/>
</dbReference>
<dbReference type="FunCoup" id="A0A3M0CWR2">
    <property type="interactions" value="234"/>
</dbReference>
<dbReference type="SUPFAM" id="SSF81301">
    <property type="entry name" value="Nucleotidyltransferase"/>
    <property type="match status" value="1"/>
</dbReference>
<keyword evidence="8" id="KW-0694">RNA-binding</keyword>
<dbReference type="InterPro" id="IPR043519">
    <property type="entry name" value="NT_sf"/>
</dbReference>